<evidence type="ECO:0000256" key="5">
    <source>
        <dbReference type="SAM" id="MobiDB-lite"/>
    </source>
</evidence>
<dbReference type="EMBL" id="JAABOA010000209">
    <property type="protein sequence ID" value="KAF9585302.1"/>
    <property type="molecule type" value="Genomic_DNA"/>
</dbReference>
<feature type="transmembrane region" description="Helical" evidence="6">
    <location>
        <begin position="249"/>
        <end position="272"/>
    </location>
</feature>
<evidence type="ECO:0000256" key="1">
    <source>
        <dbReference type="ARBA" id="ARBA00004141"/>
    </source>
</evidence>
<dbReference type="InterPro" id="IPR004776">
    <property type="entry name" value="Mem_transp_PIN-like"/>
</dbReference>
<feature type="transmembrane region" description="Helical" evidence="6">
    <location>
        <begin position="422"/>
        <end position="447"/>
    </location>
</feature>
<evidence type="ECO:0000256" key="2">
    <source>
        <dbReference type="ARBA" id="ARBA00022692"/>
    </source>
</evidence>
<dbReference type="Proteomes" id="UP000780801">
    <property type="component" value="Unassembled WGS sequence"/>
</dbReference>
<feature type="compositionally biased region" description="Polar residues" evidence="5">
    <location>
        <begin position="285"/>
        <end position="302"/>
    </location>
</feature>
<evidence type="ECO:0000256" key="4">
    <source>
        <dbReference type="ARBA" id="ARBA00023136"/>
    </source>
</evidence>
<proteinExistence type="predicted"/>
<dbReference type="Pfam" id="PF03547">
    <property type="entry name" value="Mem_trans"/>
    <property type="match status" value="2"/>
</dbReference>
<dbReference type="AlphaFoldDB" id="A0A9P6G1E7"/>
<evidence type="ECO:0000313" key="7">
    <source>
        <dbReference type="EMBL" id="KAF9585302.1"/>
    </source>
</evidence>
<feature type="compositionally biased region" description="Acidic residues" evidence="5">
    <location>
        <begin position="383"/>
        <end position="393"/>
    </location>
</feature>
<gene>
    <name evidence="7" type="ORF">BGW38_002972</name>
</gene>
<feature type="transmembrane region" description="Helical" evidence="6">
    <location>
        <begin position="28"/>
        <end position="47"/>
    </location>
</feature>
<dbReference type="OrthoDB" id="191139at2759"/>
<feature type="compositionally biased region" description="Polar residues" evidence="5">
    <location>
        <begin position="110"/>
        <end position="121"/>
    </location>
</feature>
<dbReference type="GO" id="GO:0016020">
    <property type="term" value="C:membrane"/>
    <property type="evidence" value="ECO:0007669"/>
    <property type="project" value="UniProtKB-SubCell"/>
</dbReference>
<accession>A0A9P6G1E7</accession>
<dbReference type="PANTHER" id="PTHR31794:SF2">
    <property type="entry name" value="AUXIN EFFLUX TRANSPORTER FAMILY PROTEIN (EUROFUNG)"/>
    <property type="match status" value="1"/>
</dbReference>
<organism evidence="7 8">
    <name type="scientific">Lunasporangiospora selenospora</name>
    <dbReference type="NCBI Taxonomy" id="979761"/>
    <lineage>
        <taxon>Eukaryota</taxon>
        <taxon>Fungi</taxon>
        <taxon>Fungi incertae sedis</taxon>
        <taxon>Mucoromycota</taxon>
        <taxon>Mortierellomycotina</taxon>
        <taxon>Mortierellomycetes</taxon>
        <taxon>Mortierellales</taxon>
        <taxon>Mortierellaceae</taxon>
        <taxon>Lunasporangiospora</taxon>
    </lineage>
</organism>
<dbReference type="GO" id="GO:0055085">
    <property type="term" value="P:transmembrane transport"/>
    <property type="evidence" value="ECO:0007669"/>
    <property type="project" value="InterPro"/>
</dbReference>
<keyword evidence="2 6" id="KW-0812">Transmembrane</keyword>
<feature type="transmembrane region" description="Helical" evidence="6">
    <location>
        <begin position="223"/>
        <end position="243"/>
    </location>
</feature>
<feature type="region of interest" description="Disordered" evidence="5">
    <location>
        <begin position="381"/>
        <end position="401"/>
    </location>
</feature>
<feature type="transmembrane region" description="Helical" evidence="6">
    <location>
        <begin position="494"/>
        <end position="519"/>
    </location>
</feature>
<protein>
    <recommendedName>
        <fullName evidence="9">Membrane transport protein</fullName>
    </recommendedName>
</protein>
<evidence type="ECO:0000256" key="6">
    <source>
        <dbReference type="SAM" id="Phobius"/>
    </source>
</evidence>
<sequence length="521" mass="56988">MALLQSLALSAAGARLLRDENDTAEQVAARGISYILFYAIFGNLVRWSYGFTLLVPKDPEETTDPHDDKMQGFQQIAPRQQSRMVSSAPPPSGSLLIDVDQPITPGPTPESDTLASQASQSIDDRPYQDNSDDEEEIDNASVSSQQQHQTRFSLSKYWKKHHEWRSTLLHSLSSSTSEARPTPWSFRRRGRHNRNMRDSTRQTLKRKAATVVGRIRQVLTPPLLTAVLALVIGLVPALHRFVMSPESKFYAFIVHPIEGCGAAAIPMILLCLGAQVVHFASSSTNTPATVGSGNSPASSSTRPGPPQRRRSAITPSIFPHAIQGDTSSEESSSGEDMPNQGWLRVSLPSRIGRRPYGPGGIASSRSNASSTATLFHFAHYDGDGNDDDSEDGDSSGLTRTQSQSRMNDVLAMFPSFGYRFKWITPVSFILIARLVIVPLICLPAILFHPSSLSPVLTMDPTFTLTLVLLAAAPTAINMIQLCQIKEFFEDSMAAVLFWSYCVFGVPCVLAWSLVGLWAAGR</sequence>
<evidence type="ECO:0008006" key="9">
    <source>
        <dbReference type="Google" id="ProtNLM"/>
    </source>
</evidence>
<comment type="caution">
    <text evidence="7">The sequence shown here is derived from an EMBL/GenBank/DDBJ whole genome shotgun (WGS) entry which is preliminary data.</text>
</comment>
<keyword evidence="4 6" id="KW-0472">Membrane</keyword>
<comment type="subcellular location">
    <subcellularLocation>
        <location evidence="1">Membrane</location>
        <topology evidence="1">Multi-pass membrane protein</topology>
    </subcellularLocation>
</comment>
<keyword evidence="3 6" id="KW-1133">Transmembrane helix</keyword>
<evidence type="ECO:0000313" key="8">
    <source>
        <dbReference type="Proteomes" id="UP000780801"/>
    </source>
</evidence>
<dbReference type="PANTHER" id="PTHR31794">
    <property type="entry name" value="AUXIN EFFLUX TRANSPORTER FAMILY PROTEIN (EUROFUNG)"/>
    <property type="match status" value="1"/>
</dbReference>
<feature type="region of interest" description="Disordered" evidence="5">
    <location>
        <begin position="171"/>
        <end position="202"/>
    </location>
</feature>
<feature type="region of interest" description="Disordered" evidence="5">
    <location>
        <begin position="285"/>
        <end position="342"/>
    </location>
</feature>
<name>A0A9P6G1E7_9FUNG</name>
<feature type="region of interest" description="Disordered" evidence="5">
    <location>
        <begin position="77"/>
        <end position="148"/>
    </location>
</feature>
<dbReference type="GO" id="GO:0005783">
    <property type="term" value="C:endoplasmic reticulum"/>
    <property type="evidence" value="ECO:0007669"/>
    <property type="project" value="TreeGrafter"/>
</dbReference>
<reference evidence="7" key="1">
    <citation type="journal article" date="2020" name="Fungal Divers.">
        <title>Resolving the Mortierellaceae phylogeny through synthesis of multi-gene phylogenetics and phylogenomics.</title>
        <authorList>
            <person name="Vandepol N."/>
            <person name="Liber J."/>
            <person name="Desiro A."/>
            <person name="Na H."/>
            <person name="Kennedy M."/>
            <person name="Barry K."/>
            <person name="Grigoriev I.V."/>
            <person name="Miller A.N."/>
            <person name="O'Donnell K."/>
            <person name="Stajich J.E."/>
            <person name="Bonito G."/>
        </authorList>
    </citation>
    <scope>NUCLEOTIDE SEQUENCE</scope>
    <source>
        <strain evidence="7">KOD1015</strain>
    </source>
</reference>
<evidence type="ECO:0000256" key="3">
    <source>
        <dbReference type="ARBA" id="ARBA00022989"/>
    </source>
</evidence>
<feature type="transmembrane region" description="Helical" evidence="6">
    <location>
        <begin position="462"/>
        <end position="482"/>
    </location>
</feature>
<keyword evidence="8" id="KW-1185">Reference proteome</keyword>